<dbReference type="EMBL" id="CADCTL010000181">
    <property type="protein sequence ID" value="CAA9260568.1"/>
    <property type="molecule type" value="Genomic_DNA"/>
</dbReference>
<feature type="compositionally biased region" description="Basic residues" evidence="1">
    <location>
        <begin position="102"/>
        <end position="112"/>
    </location>
</feature>
<feature type="compositionally biased region" description="Low complexity" evidence="1">
    <location>
        <begin position="1"/>
        <end position="10"/>
    </location>
</feature>
<feature type="compositionally biased region" description="Low complexity" evidence="1">
    <location>
        <begin position="44"/>
        <end position="56"/>
    </location>
</feature>
<evidence type="ECO:0000256" key="1">
    <source>
        <dbReference type="SAM" id="MobiDB-lite"/>
    </source>
</evidence>
<organism evidence="2">
    <name type="scientific">uncultured Acetobacteraceae bacterium</name>
    <dbReference type="NCBI Taxonomy" id="169975"/>
    <lineage>
        <taxon>Bacteria</taxon>
        <taxon>Pseudomonadati</taxon>
        <taxon>Pseudomonadota</taxon>
        <taxon>Alphaproteobacteria</taxon>
        <taxon>Acetobacterales</taxon>
        <taxon>Acetobacteraceae</taxon>
        <taxon>environmental samples</taxon>
    </lineage>
</organism>
<reference evidence="2" key="1">
    <citation type="submission" date="2020-02" db="EMBL/GenBank/DDBJ databases">
        <authorList>
            <person name="Meier V. D."/>
        </authorList>
    </citation>
    <scope>NUCLEOTIDE SEQUENCE</scope>
    <source>
        <strain evidence="2">AVDCRST_MAG04</strain>
    </source>
</reference>
<gene>
    <name evidence="2" type="ORF">AVDCRST_MAG04-2658</name>
</gene>
<accession>A0A6J4IUT4</accession>
<dbReference type="AlphaFoldDB" id="A0A6J4IUT4"/>
<feature type="non-terminal residue" evidence="2">
    <location>
        <position position="112"/>
    </location>
</feature>
<name>A0A6J4IUT4_9PROT</name>
<feature type="region of interest" description="Disordered" evidence="1">
    <location>
        <begin position="1"/>
        <end position="112"/>
    </location>
</feature>
<sequence length="112" mass="12346">WRSSASRCTPPRSPRPSAPGTSPASMSRCSSCKARATPWPRCLCSPRRSSGWGRSPPSCPSAWPTTPSTCRRDRAGATAKSSTRRSTRWWPGWTAFSDDGHRRKQGRRAARS</sequence>
<proteinExistence type="predicted"/>
<evidence type="ECO:0000313" key="2">
    <source>
        <dbReference type="EMBL" id="CAA9260568.1"/>
    </source>
</evidence>
<protein>
    <submittedName>
        <fullName evidence="2">Uncharacterized protein</fullName>
    </submittedName>
</protein>
<feature type="non-terminal residue" evidence="2">
    <location>
        <position position="1"/>
    </location>
</feature>